<organism evidence="2 3">
    <name type="scientific">Elysia marginata</name>
    <dbReference type="NCBI Taxonomy" id="1093978"/>
    <lineage>
        <taxon>Eukaryota</taxon>
        <taxon>Metazoa</taxon>
        <taxon>Spiralia</taxon>
        <taxon>Lophotrochozoa</taxon>
        <taxon>Mollusca</taxon>
        <taxon>Gastropoda</taxon>
        <taxon>Heterobranchia</taxon>
        <taxon>Euthyneura</taxon>
        <taxon>Panpulmonata</taxon>
        <taxon>Sacoglossa</taxon>
        <taxon>Placobranchoidea</taxon>
        <taxon>Plakobranchidae</taxon>
        <taxon>Elysia</taxon>
    </lineage>
</organism>
<reference evidence="2 3" key="1">
    <citation type="journal article" date="2021" name="Elife">
        <title>Chloroplast acquisition without the gene transfer in kleptoplastic sea slugs, Plakobranchus ocellatus.</title>
        <authorList>
            <person name="Maeda T."/>
            <person name="Takahashi S."/>
            <person name="Yoshida T."/>
            <person name="Shimamura S."/>
            <person name="Takaki Y."/>
            <person name="Nagai Y."/>
            <person name="Toyoda A."/>
            <person name="Suzuki Y."/>
            <person name="Arimoto A."/>
            <person name="Ishii H."/>
            <person name="Satoh N."/>
            <person name="Nishiyama T."/>
            <person name="Hasebe M."/>
            <person name="Maruyama T."/>
            <person name="Minagawa J."/>
            <person name="Obokata J."/>
            <person name="Shigenobu S."/>
        </authorList>
    </citation>
    <scope>NUCLEOTIDE SEQUENCE [LARGE SCALE GENOMIC DNA]</scope>
</reference>
<comment type="caution">
    <text evidence="2">The sequence shown here is derived from an EMBL/GenBank/DDBJ whole genome shotgun (WGS) entry which is preliminary data.</text>
</comment>
<protein>
    <submittedName>
        <fullName evidence="2">Uncharacterized protein</fullName>
    </submittedName>
</protein>
<feature type="compositionally biased region" description="Polar residues" evidence="1">
    <location>
        <begin position="1"/>
        <end position="18"/>
    </location>
</feature>
<feature type="non-terminal residue" evidence="2">
    <location>
        <position position="61"/>
    </location>
</feature>
<gene>
    <name evidence="2" type="ORF">ElyMa_003091400</name>
</gene>
<keyword evidence="3" id="KW-1185">Reference proteome</keyword>
<dbReference type="AlphaFoldDB" id="A0AAV4IQV7"/>
<evidence type="ECO:0000313" key="3">
    <source>
        <dbReference type="Proteomes" id="UP000762676"/>
    </source>
</evidence>
<evidence type="ECO:0000256" key="1">
    <source>
        <dbReference type="SAM" id="MobiDB-lite"/>
    </source>
</evidence>
<proteinExistence type="predicted"/>
<name>A0AAV4IQV7_9GAST</name>
<feature type="region of interest" description="Disordered" evidence="1">
    <location>
        <begin position="1"/>
        <end position="61"/>
    </location>
</feature>
<accession>A0AAV4IQV7</accession>
<dbReference type="Proteomes" id="UP000762676">
    <property type="component" value="Unassembled WGS sequence"/>
</dbReference>
<dbReference type="EMBL" id="BMAT01006384">
    <property type="protein sequence ID" value="GFS11632.1"/>
    <property type="molecule type" value="Genomic_DNA"/>
</dbReference>
<evidence type="ECO:0000313" key="2">
    <source>
        <dbReference type="EMBL" id="GFS11632.1"/>
    </source>
</evidence>
<sequence length="61" mass="6732">MRLSSDTQVISLTGTRQFRSNERSSLGYRVRTSGQQASEMTTGSPRVIQPTHVGHRGCPQV</sequence>
<feature type="compositionally biased region" description="Polar residues" evidence="1">
    <location>
        <begin position="32"/>
        <end position="44"/>
    </location>
</feature>